<name>A0ABQ4XYB3_9ASTR</name>
<sequence>MAYSSSSLPEVEHSSSLYSFLAFKAIDLLSPLALTISKSFLMIISWTLRFPISSSRDSDVKYDHMMIKDGSRMASMEDGDDVNDKLSFGAKVQCDKSNVQSKA</sequence>
<comment type="caution">
    <text evidence="1">The sequence shown here is derived from an EMBL/GenBank/DDBJ whole genome shotgun (WGS) entry which is preliminary data.</text>
</comment>
<protein>
    <submittedName>
        <fullName evidence="1">Uncharacterized protein</fullName>
    </submittedName>
</protein>
<accession>A0ABQ4XYB3</accession>
<organism evidence="1 2">
    <name type="scientific">Tanacetum coccineum</name>
    <dbReference type="NCBI Taxonomy" id="301880"/>
    <lineage>
        <taxon>Eukaryota</taxon>
        <taxon>Viridiplantae</taxon>
        <taxon>Streptophyta</taxon>
        <taxon>Embryophyta</taxon>
        <taxon>Tracheophyta</taxon>
        <taxon>Spermatophyta</taxon>
        <taxon>Magnoliopsida</taxon>
        <taxon>eudicotyledons</taxon>
        <taxon>Gunneridae</taxon>
        <taxon>Pentapetalae</taxon>
        <taxon>asterids</taxon>
        <taxon>campanulids</taxon>
        <taxon>Asterales</taxon>
        <taxon>Asteraceae</taxon>
        <taxon>Asteroideae</taxon>
        <taxon>Anthemideae</taxon>
        <taxon>Anthemidinae</taxon>
        <taxon>Tanacetum</taxon>
    </lineage>
</organism>
<evidence type="ECO:0000313" key="2">
    <source>
        <dbReference type="Proteomes" id="UP001151760"/>
    </source>
</evidence>
<reference evidence="1" key="2">
    <citation type="submission" date="2022-01" db="EMBL/GenBank/DDBJ databases">
        <authorList>
            <person name="Yamashiro T."/>
            <person name="Shiraishi A."/>
            <person name="Satake H."/>
            <person name="Nakayama K."/>
        </authorList>
    </citation>
    <scope>NUCLEOTIDE SEQUENCE</scope>
</reference>
<evidence type="ECO:0000313" key="1">
    <source>
        <dbReference type="EMBL" id="GJS70364.1"/>
    </source>
</evidence>
<dbReference type="Proteomes" id="UP001151760">
    <property type="component" value="Unassembled WGS sequence"/>
</dbReference>
<gene>
    <name evidence="1" type="ORF">Tco_0703205</name>
</gene>
<reference evidence="1" key="1">
    <citation type="journal article" date="2022" name="Int. J. Mol. Sci.">
        <title>Draft Genome of Tanacetum Coccineum: Genomic Comparison of Closely Related Tanacetum-Family Plants.</title>
        <authorList>
            <person name="Yamashiro T."/>
            <person name="Shiraishi A."/>
            <person name="Nakayama K."/>
            <person name="Satake H."/>
        </authorList>
    </citation>
    <scope>NUCLEOTIDE SEQUENCE</scope>
</reference>
<dbReference type="EMBL" id="BQNB010009929">
    <property type="protein sequence ID" value="GJS70364.1"/>
    <property type="molecule type" value="Genomic_DNA"/>
</dbReference>
<keyword evidence="2" id="KW-1185">Reference proteome</keyword>
<proteinExistence type="predicted"/>